<dbReference type="CDD" id="cd00338">
    <property type="entry name" value="Ser_Recombinase"/>
    <property type="match status" value="1"/>
</dbReference>
<dbReference type="Proteomes" id="UP000762110">
    <property type="component" value="Unassembled WGS sequence"/>
</dbReference>
<dbReference type="InterPro" id="IPR050639">
    <property type="entry name" value="SSR_resolvase"/>
</dbReference>
<organism evidence="2 3">
    <name type="scientific">Pedobacter boryungensis</name>
    <dbReference type="NCBI Taxonomy" id="869962"/>
    <lineage>
        <taxon>Bacteria</taxon>
        <taxon>Pseudomonadati</taxon>
        <taxon>Bacteroidota</taxon>
        <taxon>Sphingobacteriia</taxon>
        <taxon>Sphingobacteriales</taxon>
        <taxon>Sphingobacteriaceae</taxon>
        <taxon>Pedobacter</taxon>
    </lineage>
</organism>
<dbReference type="InterPro" id="IPR006119">
    <property type="entry name" value="Resolv_N"/>
</dbReference>
<proteinExistence type="predicted"/>
<feature type="domain" description="Resolvase/invertase-type recombinase catalytic" evidence="1">
    <location>
        <begin position="6"/>
        <end position="104"/>
    </location>
</feature>
<comment type="caution">
    <text evidence="2">The sequence shown here is derived from an EMBL/GenBank/DDBJ whole genome shotgun (WGS) entry which is preliminary data.</text>
</comment>
<dbReference type="PROSITE" id="PS51736">
    <property type="entry name" value="RECOMBINASES_3"/>
    <property type="match status" value="1"/>
</dbReference>
<dbReference type="RefSeq" id="WP_173273352.1">
    <property type="nucleotide sequence ID" value="NZ_JABMKV010000003.1"/>
</dbReference>
<protein>
    <submittedName>
        <fullName evidence="2">Recombinase family protein</fullName>
    </submittedName>
</protein>
<keyword evidence="3" id="KW-1185">Reference proteome</keyword>
<dbReference type="InterPro" id="IPR036162">
    <property type="entry name" value="Resolvase-like_N_sf"/>
</dbReference>
<accession>A0ABX2DFQ3</accession>
<dbReference type="SMART" id="SM00857">
    <property type="entry name" value="Resolvase"/>
    <property type="match status" value="1"/>
</dbReference>
<dbReference type="PANTHER" id="PTHR30461">
    <property type="entry name" value="DNA-INVERTASE FROM LAMBDOID PROPHAGE"/>
    <property type="match status" value="1"/>
</dbReference>
<name>A0ABX2DFQ3_9SPHI</name>
<dbReference type="EMBL" id="JABMKV010000003">
    <property type="protein sequence ID" value="NQX32862.1"/>
    <property type="molecule type" value="Genomic_DNA"/>
</dbReference>
<dbReference type="SUPFAM" id="SSF53041">
    <property type="entry name" value="Resolvase-like"/>
    <property type="match status" value="1"/>
</dbReference>
<dbReference type="Gene3D" id="3.40.50.1390">
    <property type="entry name" value="Resolvase, N-terminal catalytic domain"/>
    <property type="match status" value="1"/>
</dbReference>
<evidence type="ECO:0000313" key="3">
    <source>
        <dbReference type="Proteomes" id="UP000762110"/>
    </source>
</evidence>
<evidence type="ECO:0000313" key="2">
    <source>
        <dbReference type="EMBL" id="NQX32862.1"/>
    </source>
</evidence>
<gene>
    <name evidence="2" type="ORF">HQN85_14060</name>
</gene>
<dbReference type="Pfam" id="PF00239">
    <property type="entry name" value="Resolvase"/>
    <property type="match status" value="1"/>
</dbReference>
<sequence length="104" mass="12046">MEKLIKVGIWIRVSTDMQVKDESPEHHELRARQYIKGKGWDLVKIYRLDGISGKTVIKLLESQRMLNDIRNGKINRVVFSKLSCLARSTKELLEFADIFRSAGE</sequence>
<reference evidence="2 3" key="1">
    <citation type="submission" date="2020-05" db="EMBL/GenBank/DDBJ databases">
        <title>Description of Pedobacter foliorum sp. nov.</title>
        <authorList>
            <person name="Qi S."/>
            <person name="Carlier A."/>
            <person name="Cnockaert M."/>
            <person name="Vandamme P."/>
        </authorList>
    </citation>
    <scope>NUCLEOTIDE SEQUENCE [LARGE SCALE GENOMIC DNA]</scope>
    <source>
        <strain evidence="2 3">LMG 31300</strain>
    </source>
</reference>
<evidence type="ECO:0000259" key="1">
    <source>
        <dbReference type="PROSITE" id="PS51736"/>
    </source>
</evidence>
<dbReference type="PANTHER" id="PTHR30461:SF23">
    <property type="entry name" value="DNA RECOMBINASE-RELATED"/>
    <property type="match status" value="1"/>
</dbReference>